<organism evidence="2 3">
    <name type="scientific">Nostocoides veronense</name>
    <dbReference type="NCBI Taxonomy" id="330836"/>
    <lineage>
        <taxon>Bacteria</taxon>
        <taxon>Bacillati</taxon>
        <taxon>Actinomycetota</taxon>
        <taxon>Actinomycetes</taxon>
        <taxon>Micrococcales</taxon>
        <taxon>Intrasporangiaceae</taxon>
        <taxon>Nostocoides</taxon>
    </lineage>
</organism>
<keyword evidence="3" id="KW-1185">Reference proteome</keyword>
<comment type="caution">
    <text evidence="2">The sequence shown here is derived from an EMBL/GenBank/DDBJ whole genome shotgun (WGS) entry which is preliminary data.</text>
</comment>
<keyword evidence="1" id="KW-0472">Membrane</keyword>
<dbReference type="Proteomes" id="UP001499938">
    <property type="component" value="Unassembled WGS sequence"/>
</dbReference>
<sequence>MEFVTAWLWYLLAFALGALVAYLVARMSVGPTNENEAFADVPETRAIGDL</sequence>
<evidence type="ECO:0000256" key="1">
    <source>
        <dbReference type="SAM" id="Phobius"/>
    </source>
</evidence>
<reference evidence="3" key="1">
    <citation type="journal article" date="2019" name="Int. J. Syst. Evol. Microbiol.">
        <title>The Global Catalogue of Microorganisms (GCM) 10K type strain sequencing project: providing services to taxonomists for standard genome sequencing and annotation.</title>
        <authorList>
            <consortium name="The Broad Institute Genomics Platform"/>
            <consortium name="The Broad Institute Genome Sequencing Center for Infectious Disease"/>
            <person name="Wu L."/>
            <person name="Ma J."/>
        </authorList>
    </citation>
    <scope>NUCLEOTIDE SEQUENCE [LARGE SCALE GENOMIC DNA]</scope>
    <source>
        <strain evidence="3">JCM 15592</strain>
    </source>
</reference>
<evidence type="ECO:0000313" key="3">
    <source>
        <dbReference type="Proteomes" id="UP001499938"/>
    </source>
</evidence>
<proteinExistence type="predicted"/>
<protein>
    <submittedName>
        <fullName evidence="2">Uncharacterized protein</fullName>
    </submittedName>
</protein>
<dbReference type="RefSeq" id="WP_344081328.1">
    <property type="nucleotide sequence ID" value="NZ_BAAAPO010000011.1"/>
</dbReference>
<name>A0ABP4XL19_9MICO</name>
<evidence type="ECO:0000313" key="2">
    <source>
        <dbReference type="EMBL" id="GAA1784141.1"/>
    </source>
</evidence>
<dbReference type="EMBL" id="BAAAPO010000011">
    <property type="protein sequence ID" value="GAA1784141.1"/>
    <property type="molecule type" value="Genomic_DNA"/>
</dbReference>
<keyword evidence="1" id="KW-0812">Transmembrane</keyword>
<feature type="transmembrane region" description="Helical" evidence="1">
    <location>
        <begin position="6"/>
        <end position="25"/>
    </location>
</feature>
<accession>A0ABP4XL19</accession>
<gene>
    <name evidence="2" type="ORF">GCM10009811_06790</name>
</gene>
<keyword evidence="1" id="KW-1133">Transmembrane helix</keyword>